<dbReference type="EMBL" id="JACVVK020000006">
    <property type="protein sequence ID" value="KAK7506545.1"/>
    <property type="molecule type" value="Genomic_DNA"/>
</dbReference>
<feature type="transmembrane region" description="Helical" evidence="7">
    <location>
        <begin position="193"/>
        <end position="212"/>
    </location>
</feature>
<evidence type="ECO:0000256" key="7">
    <source>
        <dbReference type="SAM" id="Phobius"/>
    </source>
</evidence>
<keyword evidence="6" id="KW-0862">Zinc</keyword>
<reference evidence="8 9" key="1">
    <citation type="journal article" date="2023" name="Sci. Data">
        <title>Genome assembly of the Korean intertidal mud-creeper Batillaria attramentaria.</title>
        <authorList>
            <person name="Patra A.K."/>
            <person name="Ho P.T."/>
            <person name="Jun S."/>
            <person name="Lee S.J."/>
            <person name="Kim Y."/>
            <person name="Won Y.J."/>
        </authorList>
    </citation>
    <scope>NUCLEOTIDE SEQUENCE [LARGE SCALE GENOMIC DNA]</scope>
    <source>
        <strain evidence="8">Wonlab-2016</strain>
    </source>
</reference>
<evidence type="ECO:0000313" key="9">
    <source>
        <dbReference type="Proteomes" id="UP001519460"/>
    </source>
</evidence>
<evidence type="ECO:0008006" key="10">
    <source>
        <dbReference type="Google" id="ProtNLM"/>
    </source>
</evidence>
<feature type="binding site" evidence="6">
    <location>
        <position position="298"/>
    </location>
    <ligand>
        <name>Zn(2+)</name>
        <dbReference type="ChEBI" id="CHEBI:29105"/>
    </ligand>
</feature>
<name>A0ABD0M4F5_9CAEN</name>
<comment type="caution">
    <text evidence="8">The sequence shown here is derived from an EMBL/GenBank/DDBJ whole genome shotgun (WGS) entry which is preliminary data.</text>
</comment>
<evidence type="ECO:0000256" key="4">
    <source>
        <dbReference type="ARBA" id="ARBA00022989"/>
    </source>
</evidence>
<proteinExistence type="inferred from homology"/>
<comment type="similarity">
    <text evidence="2">Belongs to the ADIPOR family.</text>
</comment>
<keyword evidence="6" id="KW-0479">Metal-binding</keyword>
<keyword evidence="5 7" id="KW-0472">Membrane</keyword>
<evidence type="ECO:0000256" key="6">
    <source>
        <dbReference type="PIRSR" id="PIRSR604254-1"/>
    </source>
</evidence>
<feature type="binding site" evidence="6">
    <location>
        <position position="302"/>
    </location>
    <ligand>
        <name>Zn(2+)</name>
        <dbReference type="ChEBI" id="CHEBI:29105"/>
    </ligand>
</feature>
<evidence type="ECO:0000256" key="2">
    <source>
        <dbReference type="ARBA" id="ARBA00007018"/>
    </source>
</evidence>
<feature type="transmembrane region" description="Helical" evidence="7">
    <location>
        <begin position="259"/>
        <end position="279"/>
    </location>
</feature>
<dbReference type="PANTHER" id="PTHR20855:SF15">
    <property type="entry name" value="PROGESTIN AND ADIPOQ RECEPTOR FAMILY MEMBER 3"/>
    <property type="match status" value="1"/>
</dbReference>
<sequence length="330" mass="38351">MYPNRYEAVKNRQTSSGRQDEELSTYHILDVEIDEHGADMCRTGMCEPHPEQIRLFRYNEIPEFLKGNPWVVDGYRAFLPFGLCMKSLLMWNNETINIWSHLLGWVLFLVLTLYDNLIAIPNLKGGLADHIVITLGLLCYQFCMLCSTGFHIFCCHSERASRRWLQVDMTGVSIGIIGCYLPAVHYAFYCLSIWRDVYFMVITVLTVCTLWFQLHPQFFTSRWYYTRMAVYVGLVAYGIMPTIHWVYLNGGFSSKLVQIFFPKITAMYMIGALAFSFYISKFPERMFPGLFDYLGSSHQCWHILIVLAFLFWHSAGREILLFRIANGCPA</sequence>
<keyword evidence="3 7" id="KW-0812">Transmembrane</keyword>
<comment type="subcellular location">
    <subcellularLocation>
        <location evidence="1">Membrane</location>
        <topology evidence="1">Multi-pass membrane protein</topology>
    </subcellularLocation>
</comment>
<evidence type="ECO:0000256" key="3">
    <source>
        <dbReference type="ARBA" id="ARBA00022692"/>
    </source>
</evidence>
<protein>
    <recommendedName>
        <fullName evidence="10">Progestin and adipoQ receptor family member 3</fullName>
    </recommendedName>
</protein>
<dbReference type="GO" id="GO:0016020">
    <property type="term" value="C:membrane"/>
    <property type="evidence" value="ECO:0007669"/>
    <property type="project" value="UniProtKB-SubCell"/>
</dbReference>
<feature type="transmembrane region" description="Helical" evidence="7">
    <location>
        <begin position="131"/>
        <end position="153"/>
    </location>
</feature>
<dbReference type="PANTHER" id="PTHR20855">
    <property type="entry name" value="ADIPOR/PROGESTIN RECEPTOR-RELATED"/>
    <property type="match status" value="1"/>
</dbReference>
<dbReference type="AlphaFoldDB" id="A0ABD0M4F5"/>
<feature type="binding site" evidence="6">
    <location>
        <position position="151"/>
    </location>
    <ligand>
        <name>Zn(2+)</name>
        <dbReference type="ChEBI" id="CHEBI:29105"/>
    </ligand>
</feature>
<dbReference type="Pfam" id="PF03006">
    <property type="entry name" value="HlyIII"/>
    <property type="match status" value="1"/>
</dbReference>
<dbReference type="InterPro" id="IPR004254">
    <property type="entry name" value="AdipoR/HlyIII-related"/>
</dbReference>
<feature type="transmembrane region" description="Helical" evidence="7">
    <location>
        <begin position="224"/>
        <end position="247"/>
    </location>
</feature>
<evidence type="ECO:0000256" key="5">
    <source>
        <dbReference type="ARBA" id="ARBA00023136"/>
    </source>
</evidence>
<evidence type="ECO:0000256" key="1">
    <source>
        <dbReference type="ARBA" id="ARBA00004141"/>
    </source>
</evidence>
<organism evidence="8 9">
    <name type="scientific">Batillaria attramentaria</name>
    <dbReference type="NCBI Taxonomy" id="370345"/>
    <lineage>
        <taxon>Eukaryota</taxon>
        <taxon>Metazoa</taxon>
        <taxon>Spiralia</taxon>
        <taxon>Lophotrochozoa</taxon>
        <taxon>Mollusca</taxon>
        <taxon>Gastropoda</taxon>
        <taxon>Caenogastropoda</taxon>
        <taxon>Sorbeoconcha</taxon>
        <taxon>Cerithioidea</taxon>
        <taxon>Batillariidae</taxon>
        <taxon>Batillaria</taxon>
    </lineage>
</organism>
<keyword evidence="4 7" id="KW-1133">Transmembrane helix</keyword>
<keyword evidence="9" id="KW-1185">Reference proteome</keyword>
<gene>
    <name evidence="8" type="ORF">BaRGS_00002020</name>
</gene>
<feature type="transmembrane region" description="Helical" evidence="7">
    <location>
        <begin position="291"/>
        <end position="312"/>
    </location>
</feature>
<feature type="transmembrane region" description="Helical" evidence="7">
    <location>
        <begin position="165"/>
        <end position="187"/>
    </location>
</feature>
<feature type="transmembrane region" description="Helical" evidence="7">
    <location>
        <begin position="96"/>
        <end position="119"/>
    </location>
</feature>
<dbReference type="Proteomes" id="UP001519460">
    <property type="component" value="Unassembled WGS sequence"/>
</dbReference>
<evidence type="ECO:0000313" key="8">
    <source>
        <dbReference type="EMBL" id="KAK7506545.1"/>
    </source>
</evidence>
<accession>A0ABD0M4F5</accession>